<sequence>MSQKRSQQALMKLSCKTSKSTVKSVFCRRHISS</sequence>
<organism evidence="1 2">
    <name type="scientific">Acanthoscelides obtectus</name>
    <name type="common">Bean weevil</name>
    <name type="synonym">Bruchus obtectus</name>
    <dbReference type="NCBI Taxonomy" id="200917"/>
    <lineage>
        <taxon>Eukaryota</taxon>
        <taxon>Metazoa</taxon>
        <taxon>Ecdysozoa</taxon>
        <taxon>Arthropoda</taxon>
        <taxon>Hexapoda</taxon>
        <taxon>Insecta</taxon>
        <taxon>Pterygota</taxon>
        <taxon>Neoptera</taxon>
        <taxon>Endopterygota</taxon>
        <taxon>Coleoptera</taxon>
        <taxon>Polyphaga</taxon>
        <taxon>Cucujiformia</taxon>
        <taxon>Chrysomeloidea</taxon>
        <taxon>Chrysomelidae</taxon>
        <taxon>Bruchinae</taxon>
        <taxon>Bruchini</taxon>
        <taxon>Acanthoscelides</taxon>
    </lineage>
</organism>
<gene>
    <name evidence="1" type="ORF">ACAOBT_LOCUS20085</name>
</gene>
<dbReference type="EMBL" id="CAKOFQ010007106">
    <property type="protein sequence ID" value="CAH1991125.1"/>
    <property type="molecule type" value="Genomic_DNA"/>
</dbReference>
<accession>A0A9P0PRM0</accession>
<protein>
    <submittedName>
        <fullName evidence="1">Uncharacterized protein</fullName>
    </submittedName>
</protein>
<keyword evidence="2" id="KW-1185">Reference proteome</keyword>
<evidence type="ECO:0000313" key="1">
    <source>
        <dbReference type="EMBL" id="CAH1991125.1"/>
    </source>
</evidence>
<dbReference type="AlphaFoldDB" id="A0A9P0PRM0"/>
<dbReference type="Proteomes" id="UP001152888">
    <property type="component" value="Unassembled WGS sequence"/>
</dbReference>
<reference evidence="1" key="1">
    <citation type="submission" date="2022-03" db="EMBL/GenBank/DDBJ databases">
        <authorList>
            <person name="Sayadi A."/>
        </authorList>
    </citation>
    <scope>NUCLEOTIDE SEQUENCE</scope>
</reference>
<comment type="caution">
    <text evidence="1">The sequence shown here is derived from an EMBL/GenBank/DDBJ whole genome shotgun (WGS) entry which is preliminary data.</text>
</comment>
<proteinExistence type="predicted"/>
<name>A0A9P0PRM0_ACAOB</name>
<evidence type="ECO:0000313" key="2">
    <source>
        <dbReference type="Proteomes" id="UP001152888"/>
    </source>
</evidence>